<dbReference type="PANTHER" id="PTHR48174:SF5">
    <property type="entry name" value="VACUOLAR PROTEIN SORTING-ASSOCIATED PROTEIN 62"/>
    <property type="match status" value="1"/>
</dbReference>
<evidence type="ECO:0000313" key="3">
    <source>
        <dbReference type="RefSeq" id="XP_017774699.1"/>
    </source>
</evidence>
<dbReference type="RefSeq" id="XP_017774699.1">
    <property type="nucleotide sequence ID" value="XM_017919210.1"/>
</dbReference>
<gene>
    <name evidence="3" type="primary">LOC108561302</name>
</gene>
<keyword evidence="2" id="KW-1185">Reference proteome</keyword>
<name>A0ABM1MJE9_NICVS</name>
<proteinExistence type="predicted"/>
<feature type="signal peptide" evidence="1">
    <location>
        <begin position="1"/>
        <end position="29"/>
    </location>
</feature>
<dbReference type="GeneID" id="108561302"/>
<organism evidence="2 3">
    <name type="scientific">Nicrophorus vespilloides</name>
    <name type="common">Boreal carrion beetle</name>
    <dbReference type="NCBI Taxonomy" id="110193"/>
    <lineage>
        <taxon>Eukaryota</taxon>
        <taxon>Metazoa</taxon>
        <taxon>Ecdysozoa</taxon>
        <taxon>Arthropoda</taxon>
        <taxon>Hexapoda</taxon>
        <taxon>Insecta</taxon>
        <taxon>Pterygota</taxon>
        <taxon>Neoptera</taxon>
        <taxon>Endopterygota</taxon>
        <taxon>Coleoptera</taxon>
        <taxon>Polyphaga</taxon>
        <taxon>Staphyliniformia</taxon>
        <taxon>Silphidae</taxon>
        <taxon>Nicrophorinae</taxon>
        <taxon>Nicrophorus</taxon>
    </lineage>
</organism>
<reference evidence="3" key="1">
    <citation type="submission" date="2025-08" db="UniProtKB">
        <authorList>
            <consortium name="RefSeq"/>
        </authorList>
    </citation>
    <scope>IDENTIFICATION</scope>
    <source>
        <tissue evidence="3">Whole Larva</tissue>
    </source>
</reference>
<evidence type="ECO:0000313" key="2">
    <source>
        <dbReference type="Proteomes" id="UP000695000"/>
    </source>
</evidence>
<evidence type="ECO:0000256" key="1">
    <source>
        <dbReference type="SAM" id="SignalP"/>
    </source>
</evidence>
<accession>A0ABM1MJE9</accession>
<dbReference type="Proteomes" id="UP000695000">
    <property type="component" value="Unplaced"/>
</dbReference>
<keyword evidence="1" id="KW-0732">Signal</keyword>
<protein>
    <submittedName>
        <fullName evidence="3">Uncharacterized protein LOC108561302</fullName>
    </submittedName>
</protein>
<dbReference type="PANTHER" id="PTHR48174">
    <property type="entry name" value="DUF946 FAMILY PROTEIN"/>
    <property type="match status" value="1"/>
</dbReference>
<sequence length="370" mass="43189">MICLQDYKNYRCLVFSIVAAFVTLQDVQAQAETERIDELVRRWAPKIYLAPNEIFFPLSIEEFLEHVYPGDDYARPVTDDWSTENNHLPQGKSSKSLFLHTRKDIETLRNQSSFLNGRDPSKHPVPLYVIVTNCDLSSRTFFGYSNDISTDTNITEPDLHFHVTYWLFYPYNEGKEVCYMGKIPAPIIFNTCFGRRKLYGDHVGDFEHLSLYFRGKPYPDEIFLSVHDSGVYYKYNPVKKKFKYKHQVTRKGIVQRPKFPPTVRTSRGHPILFSAKGSHGLWSSPGDHYFVRVPRLTDQNGYGVVWKTWKYMKIFHLGFTQPPTWMKYQGRWGNPKSNCLLAKRLGICQLSDGPMGIIRDVQDFYCDKEK</sequence>
<feature type="chain" id="PRO_5045428584" evidence="1">
    <location>
        <begin position="30"/>
        <end position="370"/>
    </location>
</feature>